<evidence type="ECO:0000259" key="8">
    <source>
        <dbReference type="Pfam" id="PF02687"/>
    </source>
</evidence>
<dbReference type="PANTHER" id="PTHR30572">
    <property type="entry name" value="MEMBRANE COMPONENT OF TRANSPORTER-RELATED"/>
    <property type="match status" value="1"/>
</dbReference>
<protein>
    <submittedName>
        <fullName evidence="10">ABC transporter permease</fullName>
    </submittedName>
</protein>
<keyword evidence="4 7" id="KW-1133">Transmembrane helix</keyword>
<evidence type="ECO:0000256" key="4">
    <source>
        <dbReference type="ARBA" id="ARBA00022989"/>
    </source>
</evidence>
<dbReference type="EMBL" id="CP114040">
    <property type="protein sequence ID" value="WAS96891.1"/>
    <property type="molecule type" value="Genomic_DNA"/>
</dbReference>
<evidence type="ECO:0000256" key="5">
    <source>
        <dbReference type="ARBA" id="ARBA00023136"/>
    </source>
</evidence>
<feature type="domain" description="ABC3 transporter permease C-terminal" evidence="8">
    <location>
        <begin position="694"/>
        <end position="808"/>
    </location>
</feature>
<reference evidence="10" key="1">
    <citation type="submission" date="2022-11" db="EMBL/GenBank/DDBJ databases">
        <title>Minimal conservation of predation-associated metabolite biosynthetic gene clusters underscores biosynthetic potential of Myxococcota including descriptions for ten novel species: Archangium lansinium sp. nov., Myxococcus landrumus sp. nov., Nannocystis bai.</title>
        <authorList>
            <person name="Ahearne A."/>
            <person name="Stevens C."/>
            <person name="Dowd S."/>
        </authorList>
    </citation>
    <scope>NUCLEOTIDE SEQUENCE</scope>
    <source>
        <strain evidence="10">Fl3</strain>
    </source>
</reference>
<evidence type="ECO:0000256" key="1">
    <source>
        <dbReference type="ARBA" id="ARBA00004651"/>
    </source>
</evidence>
<dbReference type="InterPro" id="IPR025857">
    <property type="entry name" value="MacB_PCD"/>
</dbReference>
<evidence type="ECO:0000259" key="9">
    <source>
        <dbReference type="Pfam" id="PF12704"/>
    </source>
</evidence>
<dbReference type="Proteomes" id="UP001164459">
    <property type="component" value="Chromosome"/>
</dbReference>
<dbReference type="PANTHER" id="PTHR30572:SF4">
    <property type="entry name" value="ABC TRANSPORTER PERMEASE YTRF"/>
    <property type="match status" value="1"/>
</dbReference>
<feature type="transmembrane region" description="Helical" evidence="7">
    <location>
        <begin position="421"/>
        <end position="445"/>
    </location>
</feature>
<dbReference type="InterPro" id="IPR003568">
    <property type="entry name" value="Cyt_c_biogenesis_CcmF"/>
</dbReference>
<feature type="domain" description="MacB-like periplasmic core" evidence="9">
    <location>
        <begin position="22"/>
        <end position="238"/>
    </location>
</feature>
<comment type="subcellular location">
    <subcellularLocation>
        <location evidence="1">Cell membrane</location>
        <topology evidence="1">Multi-pass membrane protein</topology>
    </subcellularLocation>
</comment>
<feature type="transmembrane region" description="Helical" evidence="7">
    <location>
        <begin position="273"/>
        <end position="296"/>
    </location>
</feature>
<name>A0ABY7HC80_9BACT</name>
<dbReference type="InterPro" id="IPR050250">
    <property type="entry name" value="Macrolide_Exporter_MacB"/>
</dbReference>
<evidence type="ECO:0000256" key="6">
    <source>
        <dbReference type="ARBA" id="ARBA00038076"/>
    </source>
</evidence>
<organism evidence="10 11">
    <name type="scientific">Nannocystis punicea</name>
    <dbReference type="NCBI Taxonomy" id="2995304"/>
    <lineage>
        <taxon>Bacteria</taxon>
        <taxon>Pseudomonadati</taxon>
        <taxon>Myxococcota</taxon>
        <taxon>Polyangia</taxon>
        <taxon>Nannocystales</taxon>
        <taxon>Nannocystaceae</taxon>
        <taxon>Nannocystis</taxon>
    </lineage>
</organism>
<evidence type="ECO:0000256" key="3">
    <source>
        <dbReference type="ARBA" id="ARBA00022692"/>
    </source>
</evidence>
<dbReference type="RefSeq" id="WP_269039254.1">
    <property type="nucleotide sequence ID" value="NZ_CP114040.1"/>
</dbReference>
<proteinExistence type="inferred from homology"/>
<evidence type="ECO:0000256" key="2">
    <source>
        <dbReference type="ARBA" id="ARBA00022475"/>
    </source>
</evidence>
<keyword evidence="2" id="KW-1003">Cell membrane</keyword>
<comment type="similarity">
    <text evidence="6">Belongs to the ABC-4 integral membrane protein family.</text>
</comment>
<dbReference type="Pfam" id="PF02687">
    <property type="entry name" value="FtsX"/>
    <property type="match status" value="2"/>
</dbReference>
<feature type="domain" description="ABC3 transporter permease C-terminal" evidence="8">
    <location>
        <begin position="280"/>
        <end position="397"/>
    </location>
</feature>
<keyword evidence="5 7" id="KW-0472">Membrane</keyword>
<keyword evidence="3 7" id="KW-0812">Transmembrane</keyword>
<evidence type="ECO:0000313" key="10">
    <source>
        <dbReference type="EMBL" id="WAS96891.1"/>
    </source>
</evidence>
<dbReference type="InterPro" id="IPR003838">
    <property type="entry name" value="ABC3_permease_C"/>
</dbReference>
<dbReference type="InterPro" id="IPR017800">
    <property type="entry name" value="ADOP"/>
</dbReference>
<feature type="transmembrane region" description="Helical" evidence="7">
    <location>
        <begin position="323"/>
        <end position="344"/>
    </location>
</feature>
<feature type="transmembrane region" description="Helical" evidence="7">
    <location>
        <begin position="687"/>
        <end position="710"/>
    </location>
</feature>
<evidence type="ECO:0000256" key="7">
    <source>
        <dbReference type="SAM" id="Phobius"/>
    </source>
</evidence>
<gene>
    <name evidence="10" type="ORF">O0S08_12145</name>
</gene>
<dbReference type="NCBIfam" id="TIGR03434">
    <property type="entry name" value="ADOP"/>
    <property type="match status" value="1"/>
</dbReference>
<dbReference type="PRINTS" id="PR01411">
    <property type="entry name" value="CCMFBIOGNSIS"/>
</dbReference>
<keyword evidence="11" id="KW-1185">Reference proteome</keyword>
<feature type="transmembrane region" description="Helical" evidence="7">
    <location>
        <begin position="781"/>
        <end position="800"/>
    </location>
</feature>
<feature type="domain" description="MacB-like periplasmic core" evidence="9">
    <location>
        <begin position="428"/>
        <end position="643"/>
    </location>
</feature>
<feature type="transmembrane region" description="Helical" evidence="7">
    <location>
        <begin position="743"/>
        <end position="761"/>
    </location>
</feature>
<sequence>MLALVRDVRFALRMLARNPATTLVAVFTLALAIGVNTSIFSAVNAILLRPLPYADPDQLVMVLETQPDVERMAVPYLNYLDYKAENTTFSALVATGIHAATVTGKGNPEQVLVEMVSHDTLPALGVAPALGRNFLPEEDAPDGQKAVILRHGYWARRYAADPAVLGQTITLGGSDWTIVGVMPPDFRSMLPTSELMIPVGARASETTFRDRAARPEIYLLGRMKPGVREAEARADLQSIGDGLAKRYPKEYGNSRPLVLSLNEEMAQPVRGEMAMLMASVICVLLIAAANVANLMLERAMRRQKEMQIRAALGSGRWRLIRQLLIESLLVALFGAGLGLLLALWGVDLLAAARPPAYGGIRGPMAVDATVLGYTLAVALGTGLLFGLVPALQASRQNLAPALKDSDRHASAGGKNLRARNLLVVGEVALALMLLIGAVAAIRGLIRVQAVDPGFDPDRLLMSAVSTAPSPDASPAVAMQFWEQVRSNIAAIPGVVSVGWSAAAPFVTDQLEQFQPLGAERTPENMRSAGTYLVSPGYLETMKIPVLAGRTFGPHDGAGTAPVLIIDEALAEAFFPGQDPVGQRLQDKLSGLPSVEIVGVVGHVKQYGLDAPEKTPYQMYYAFAQLPEASQRQVRLIIMHMIVRFEGEPLAYVEQVRSAVTAADPLQPLFAVGPYTGHIFGSLMTRRYTITLLSVFAGLALVLAAVGLYAVMGNTVAQRTHELGVRMALGAQPRAVVRLVVRQGMALVGAGVAIGAIGALAMTRAMSTLLPGMIDATDPSPFLAVTPVLVVVGLLATYIPARRATRIDPMVALRHE</sequence>
<evidence type="ECO:0000313" key="11">
    <source>
        <dbReference type="Proteomes" id="UP001164459"/>
    </source>
</evidence>
<accession>A0ABY7HC80</accession>
<dbReference type="Pfam" id="PF12704">
    <property type="entry name" value="MacB_PCD"/>
    <property type="match status" value="2"/>
</dbReference>
<feature type="transmembrane region" description="Helical" evidence="7">
    <location>
        <begin position="364"/>
        <end position="388"/>
    </location>
</feature>